<accession>A0A9R1S6M3</accession>
<sequence length="276" mass="29322">MDSGALLPPGEPSTTSKPGGRGGWPAALFLIAVEFVERVGFYGVQGNLIMYLTGPLGLSTAAAAAGVNAWAGTASMLPLLGALAADSWIGRYRAIVAAGVLYLVSFGMLTVSSMVPLPPRQPQPAVSPAASPSRAAFFYATIYVVALAQGFHKPNAQALGADQFPRSSPDSIASRSSFFNWLHFSMSWGFIVAVVALSYVQDNVGWAAGFGACWAMMLVSMSLFLLGTSMYRVAEQPRGRHALARLTKTLAATVRAWTDIVFRRRDAAMDDECAVY</sequence>
<dbReference type="Proteomes" id="UP000324705">
    <property type="component" value="Chromosome 3B"/>
</dbReference>
<evidence type="ECO:0000256" key="5">
    <source>
        <dbReference type="ARBA" id="ARBA00023136"/>
    </source>
</evidence>
<dbReference type="Pfam" id="PF00854">
    <property type="entry name" value="PTR2"/>
    <property type="match status" value="1"/>
</dbReference>
<dbReference type="GO" id="GO:0016020">
    <property type="term" value="C:membrane"/>
    <property type="evidence" value="ECO:0007669"/>
    <property type="project" value="UniProtKB-SubCell"/>
</dbReference>
<dbReference type="Gramene" id="TRITD3Bv1G213600.3">
    <property type="protein sequence ID" value="TRITD3Bv1G213600.3"/>
    <property type="gene ID" value="TRITD3Bv1G213600"/>
</dbReference>
<dbReference type="Gene3D" id="1.20.1250.20">
    <property type="entry name" value="MFS general substrate transporter like domains"/>
    <property type="match status" value="1"/>
</dbReference>
<evidence type="ECO:0000256" key="1">
    <source>
        <dbReference type="ARBA" id="ARBA00004141"/>
    </source>
</evidence>
<evidence type="ECO:0000256" key="7">
    <source>
        <dbReference type="SAM" id="Phobius"/>
    </source>
</evidence>
<name>A0A9R1S6M3_TRITD</name>
<comment type="similarity">
    <text evidence="2">Belongs to the major facilitator superfamily. Proton-dependent oligopeptide transporter (POT/PTR) (TC 2.A.17) family.</text>
</comment>
<organism evidence="8 9">
    <name type="scientific">Triticum turgidum subsp. durum</name>
    <name type="common">Durum wheat</name>
    <name type="synonym">Triticum durum</name>
    <dbReference type="NCBI Taxonomy" id="4567"/>
    <lineage>
        <taxon>Eukaryota</taxon>
        <taxon>Viridiplantae</taxon>
        <taxon>Streptophyta</taxon>
        <taxon>Embryophyta</taxon>
        <taxon>Tracheophyta</taxon>
        <taxon>Spermatophyta</taxon>
        <taxon>Magnoliopsida</taxon>
        <taxon>Liliopsida</taxon>
        <taxon>Poales</taxon>
        <taxon>Poaceae</taxon>
        <taxon>BOP clade</taxon>
        <taxon>Pooideae</taxon>
        <taxon>Triticodae</taxon>
        <taxon>Triticeae</taxon>
        <taxon>Triticinae</taxon>
        <taxon>Triticum</taxon>
    </lineage>
</organism>
<dbReference type="InterPro" id="IPR000109">
    <property type="entry name" value="POT_fam"/>
</dbReference>
<evidence type="ECO:0000256" key="4">
    <source>
        <dbReference type="ARBA" id="ARBA00022989"/>
    </source>
</evidence>
<feature type="transmembrane region" description="Helical" evidence="7">
    <location>
        <begin position="178"/>
        <end position="200"/>
    </location>
</feature>
<comment type="subcellular location">
    <subcellularLocation>
        <location evidence="1">Membrane</location>
        <topology evidence="1">Multi-pass membrane protein</topology>
    </subcellularLocation>
</comment>
<evidence type="ECO:0000256" key="2">
    <source>
        <dbReference type="ARBA" id="ARBA00005982"/>
    </source>
</evidence>
<reference evidence="8 9" key="1">
    <citation type="submission" date="2017-09" db="EMBL/GenBank/DDBJ databases">
        <authorList>
            <consortium name="International Durum Wheat Genome Sequencing Consortium (IDWGSC)"/>
            <person name="Milanesi L."/>
        </authorList>
    </citation>
    <scope>NUCLEOTIDE SEQUENCE [LARGE SCALE GENOMIC DNA]</scope>
    <source>
        <strain evidence="9">cv. Svevo</strain>
    </source>
</reference>
<evidence type="ECO:0000256" key="6">
    <source>
        <dbReference type="SAM" id="MobiDB-lite"/>
    </source>
</evidence>
<keyword evidence="9" id="KW-1185">Reference proteome</keyword>
<keyword evidence="5 7" id="KW-0472">Membrane</keyword>
<proteinExistence type="inferred from homology"/>
<feature type="transmembrane region" description="Helical" evidence="7">
    <location>
        <begin position="92"/>
        <end position="115"/>
    </location>
</feature>
<evidence type="ECO:0000256" key="3">
    <source>
        <dbReference type="ARBA" id="ARBA00022692"/>
    </source>
</evidence>
<feature type="transmembrane region" description="Helical" evidence="7">
    <location>
        <begin position="135"/>
        <end position="151"/>
    </location>
</feature>
<protein>
    <submittedName>
        <fullName evidence="8">Uncharacterized protein</fullName>
    </submittedName>
</protein>
<dbReference type="PANTHER" id="PTHR11654">
    <property type="entry name" value="OLIGOPEPTIDE TRANSPORTER-RELATED"/>
    <property type="match status" value="1"/>
</dbReference>
<dbReference type="SUPFAM" id="SSF103473">
    <property type="entry name" value="MFS general substrate transporter"/>
    <property type="match status" value="1"/>
</dbReference>
<dbReference type="GO" id="GO:0022857">
    <property type="term" value="F:transmembrane transporter activity"/>
    <property type="evidence" value="ECO:0007669"/>
    <property type="project" value="InterPro"/>
</dbReference>
<feature type="region of interest" description="Disordered" evidence="6">
    <location>
        <begin position="1"/>
        <end position="20"/>
    </location>
</feature>
<dbReference type="InterPro" id="IPR036259">
    <property type="entry name" value="MFS_trans_sf"/>
</dbReference>
<evidence type="ECO:0000313" key="9">
    <source>
        <dbReference type="Proteomes" id="UP000324705"/>
    </source>
</evidence>
<evidence type="ECO:0000313" key="8">
    <source>
        <dbReference type="EMBL" id="VAH82264.1"/>
    </source>
</evidence>
<dbReference type="EMBL" id="LT934116">
    <property type="protein sequence ID" value="VAH82264.1"/>
    <property type="molecule type" value="Genomic_DNA"/>
</dbReference>
<feature type="transmembrane region" description="Helical" evidence="7">
    <location>
        <begin position="206"/>
        <end position="226"/>
    </location>
</feature>
<gene>
    <name evidence="8" type="ORF">TRITD_3Bv1G213600</name>
</gene>
<dbReference type="AlphaFoldDB" id="A0A9R1S6M3"/>
<keyword evidence="4 7" id="KW-1133">Transmembrane helix</keyword>
<keyword evidence="3 7" id="KW-0812">Transmembrane</keyword>